<dbReference type="GO" id="GO:0008270">
    <property type="term" value="F:zinc ion binding"/>
    <property type="evidence" value="ECO:0007669"/>
    <property type="project" value="InterPro"/>
</dbReference>
<dbReference type="InterPro" id="IPR040256">
    <property type="entry name" value="At4g02000-like"/>
</dbReference>
<proteinExistence type="predicted"/>
<keyword evidence="2" id="KW-1185">Reference proteome</keyword>
<feature type="non-terminal residue" evidence="1">
    <location>
        <position position="1"/>
    </location>
</feature>
<dbReference type="Proteomes" id="UP001293254">
    <property type="component" value="Unassembled WGS sequence"/>
</dbReference>
<evidence type="ECO:0008006" key="3">
    <source>
        <dbReference type="Google" id="ProtNLM"/>
    </source>
</evidence>
<gene>
    <name evidence="1" type="ORF">Salat_2162200</name>
</gene>
<evidence type="ECO:0000313" key="2">
    <source>
        <dbReference type="Proteomes" id="UP001293254"/>
    </source>
</evidence>
<name>A0AAE1Y2L2_9LAMI</name>
<dbReference type="GO" id="GO:0003676">
    <property type="term" value="F:nucleic acid binding"/>
    <property type="evidence" value="ECO:0007669"/>
    <property type="project" value="InterPro"/>
</dbReference>
<dbReference type="EMBL" id="JACGWO010000008">
    <property type="protein sequence ID" value="KAK4422112.1"/>
    <property type="molecule type" value="Genomic_DNA"/>
</dbReference>
<protein>
    <recommendedName>
        <fullName evidence="3">Zinc knuckle CX2CX4HX4C domain-containing protein</fullName>
    </recommendedName>
</protein>
<comment type="caution">
    <text evidence="1">The sequence shown here is derived from an EMBL/GenBank/DDBJ whole genome shotgun (WGS) entry which is preliminary data.</text>
</comment>
<dbReference type="InterPro" id="IPR036875">
    <property type="entry name" value="Znf_CCHC_sf"/>
</dbReference>
<reference evidence="1" key="2">
    <citation type="journal article" date="2024" name="Plant">
        <title>Genomic evolution and insights into agronomic trait innovations of Sesamum species.</title>
        <authorList>
            <person name="Miao H."/>
            <person name="Wang L."/>
            <person name="Qu L."/>
            <person name="Liu H."/>
            <person name="Sun Y."/>
            <person name="Le M."/>
            <person name="Wang Q."/>
            <person name="Wei S."/>
            <person name="Zheng Y."/>
            <person name="Lin W."/>
            <person name="Duan Y."/>
            <person name="Cao H."/>
            <person name="Xiong S."/>
            <person name="Wang X."/>
            <person name="Wei L."/>
            <person name="Li C."/>
            <person name="Ma Q."/>
            <person name="Ju M."/>
            <person name="Zhao R."/>
            <person name="Li G."/>
            <person name="Mu C."/>
            <person name="Tian Q."/>
            <person name="Mei H."/>
            <person name="Zhang T."/>
            <person name="Gao T."/>
            <person name="Zhang H."/>
        </authorList>
    </citation>
    <scope>NUCLEOTIDE SEQUENCE</scope>
    <source>
        <strain evidence="1">3651</strain>
    </source>
</reference>
<organism evidence="1 2">
    <name type="scientific">Sesamum alatum</name>
    <dbReference type="NCBI Taxonomy" id="300844"/>
    <lineage>
        <taxon>Eukaryota</taxon>
        <taxon>Viridiplantae</taxon>
        <taxon>Streptophyta</taxon>
        <taxon>Embryophyta</taxon>
        <taxon>Tracheophyta</taxon>
        <taxon>Spermatophyta</taxon>
        <taxon>Magnoliopsida</taxon>
        <taxon>eudicotyledons</taxon>
        <taxon>Gunneridae</taxon>
        <taxon>Pentapetalae</taxon>
        <taxon>asterids</taxon>
        <taxon>lamiids</taxon>
        <taxon>Lamiales</taxon>
        <taxon>Pedaliaceae</taxon>
        <taxon>Sesamum</taxon>
    </lineage>
</organism>
<dbReference type="PANTHER" id="PTHR31286">
    <property type="entry name" value="GLYCINE-RICH CELL WALL STRUCTURAL PROTEIN 1.8-LIKE"/>
    <property type="match status" value="1"/>
</dbReference>
<dbReference type="SUPFAM" id="SSF57756">
    <property type="entry name" value="Retrovirus zinc finger-like domains"/>
    <property type="match status" value="1"/>
</dbReference>
<dbReference type="AlphaFoldDB" id="A0AAE1Y2L2"/>
<accession>A0AAE1Y2L2</accession>
<dbReference type="PANTHER" id="PTHR31286:SF180">
    <property type="entry name" value="OS10G0362600 PROTEIN"/>
    <property type="match status" value="1"/>
</dbReference>
<evidence type="ECO:0000313" key="1">
    <source>
        <dbReference type="EMBL" id="KAK4422112.1"/>
    </source>
</evidence>
<reference evidence="1" key="1">
    <citation type="submission" date="2020-06" db="EMBL/GenBank/DDBJ databases">
        <authorList>
            <person name="Li T."/>
            <person name="Hu X."/>
            <person name="Zhang T."/>
            <person name="Song X."/>
            <person name="Zhang H."/>
            <person name="Dai N."/>
            <person name="Sheng W."/>
            <person name="Hou X."/>
            <person name="Wei L."/>
        </authorList>
    </citation>
    <scope>NUCLEOTIDE SEQUENCE</scope>
    <source>
        <strain evidence="1">3651</strain>
        <tissue evidence="1">Leaf</tissue>
    </source>
</reference>
<sequence length="111" mass="12523">PLYSDNVTRNCLRIDYVRVCILVDFAKEPPKHVVVVCPTVGDQPCSAYRLAVEYEWSPAKCSWCGSLGHVDVHCPLKRNHTKRTQVPMAVYVLKENRGDQPRATSSVPVEQ</sequence>